<evidence type="ECO:0000313" key="3">
    <source>
        <dbReference type="Proteomes" id="UP000286848"/>
    </source>
</evidence>
<organism evidence="2 3">
    <name type="scientific">Ligilactobacillus salitolerans</name>
    <dbReference type="NCBI Taxonomy" id="1808352"/>
    <lineage>
        <taxon>Bacteria</taxon>
        <taxon>Bacillati</taxon>
        <taxon>Bacillota</taxon>
        <taxon>Bacilli</taxon>
        <taxon>Lactobacillales</taxon>
        <taxon>Lactobacillaceae</taxon>
        <taxon>Ligilactobacillus</taxon>
    </lineage>
</organism>
<accession>A0A401ISF6</accession>
<comment type="caution">
    <text evidence="2">The sequence shown here is derived from an EMBL/GenBank/DDBJ whole genome shotgun (WGS) entry which is preliminary data.</text>
</comment>
<dbReference type="Proteomes" id="UP000286848">
    <property type="component" value="Unassembled WGS sequence"/>
</dbReference>
<keyword evidence="1" id="KW-1133">Transmembrane helix</keyword>
<dbReference type="EMBL" id="BFFP01000011">
    <property type="protein sequence ID" value="GBG94459.1"/>
    <property type="molecule type" value="Genomic_DNA"/>
</dbReference>
<sequence length="95" mass="10838">MKKVDAGQISVSEVKKNEVLNDLIFNDKFVEYTLNSNRRTGRYFIKDLYLTEKGKVELTLALELQRATDKSNLKIMLLITGILIGLFIGKLALNF</sequence>
<protein>
    <submittedName>
        <fullName evidence="2">Uncharacterized protein</fullName>
    </submittedName>
</protein>
<dbReference type="AlphaFoldDB" id="A0A401ISF6"/>
<proteinExistence type="predicted"/>
<reference evidence="2 3" key="1">
    <citation type="journal article" date="2019" name="Int. J. Syst. Evol. Microbiol.">
        <title>Lactobacillus salitolerans sp. nov., a novel lactic acid bacterium isolated from spent mushroom substrates.</title>
        <authorList>
            <person name="Tohno M."/>
            <person name="Tanizawa Y."/>
            <person name="Kojima Y."/>
            <person name="Sakamoto M."/>
            <person name="Nakamura Y."/>
            <person name="Ohkuma M."/>
            <person name="Kobayashi H."/>
        </authorList>
    </citation>
    <scope>NUCLEOTIDE SEQUENCE [LARGE SCALE GENOMIC DNA]</scope>
    <source>
        <strain evidence="2 3">YK43</strain>
    </source>
</reference>
<name>A0A401ISF6_9LACO</name>
<dbReference type="RefSeq" id="WP_124975877.1">
    <property type="nucleotide sequence ID" value="NZ_BFFP01000011.1"/>
</dbReference>
<feature type="transmembrane region" description="Helical" evidence="1">
    <location>
        <begin position="75"/>
        <end position="93"/>
    </location>
</feature>
<keyword evidence="1" id="KW-0812">Transmembrane</keyword>
<gene>
    <name evidence="2" type="ORF">LFYK43_09180</name>
</gene>
<evidence type="ECO:0000256" key="1">
    <source>
        <dbReference type="SAM" id="Phobius"/>
    </source>
</evidence>
<keyword evidence="3" id="KW-1185">Reference proteome</keyword>
<evidence type="ECO:0000313" key="2">
    <source>
        <dbReference type="EMBL" id="GBG94459.1"/>
    </source>
</evidence>
<keyword evidence="1" id="KW-0472">Membrane</keyword>